<name>A0AAD5P2L7_ACENE</name>
<dbReference type="PROSITE" id="PS50985">
    <property type="entry name" value="GRAS"/>
    <property type="match status" value="1"/>
</dbReference>
<protein>
    <submittedName>
        <fullName evidence="5">Uncharacterized protein</fullName>
    </submittedName>
</protein>
<evidence type="ECO:0000256" key="2">
    <source>
        <dbReference type="ARBA" id="ARBA00023163"/>
    </source>
</evidence>
<comment type="caution">
    <text evidence="3">Lacks conserved residue(s) required for the propagation of feature annotation.</text>
</comment>
<comment type="similarity">
    <text evidence="3">Belongs to the GRAS family.</text>
</comment>
<dbReference type="EMBL" id="JAJSOW010000003">
    <property type="protein sequence ID" value="KAI9196209.1"/>
    <property type="molecule type" value="Genomic_DNA"/>
</dbReference>
<dbReference type="Proteomes" id="UP001064489">
    <property type="component" value="Chromosome 1"/>
</dbReference>
<keyword evidence="6" id="KW-1185">Reference proteome</keyword>
<feature type="region of interest" description="SAW" evidence="3">
    <location>
        <begin position="661"/>
        <end position="736"/>
    </location>
</feature>
<feature type="region of interest" description="Disordered" evidence="4">
    <location>
        <begin position="320"/>
        <end position="360"/>
    </location>
</feature>
<accession>A0AAD5P2L7</accession>
<feature type="region of interest" description="Disordered" evidence="4">
    <location>
        <begin position="397"/>
        <end position="422"/>
    </location>
</feature>
<proteinExistence type="inferred from homology"/>
<feature type="region of interest" description="Leucine repeat II (LRII)" evidence="3">
    <location>
        <begin position="522"/>
        <end position="554"/>
    </location>
</feature>
<sequence length="870" mass="97611">MDPNNSTGFSDFDDETLLAYSNQFSNYIENGSKFTIPSPDLYLLDAPYNPPDPDPGVITTPSSTLSQDFDSFVGSSSVSPDGSLFAPSMGWSPEGGEASSSPSDDGESSDPVLKYISQMLLEEDMDDKPSMFYDPLTLQATEKSLFDVLGEQHRNYSSPNSQLQFYPSPVNGVPESYLNFSSGSIDFNGSSGAFTGTYGGTGSDFVGAHGDAGELNPLLLQSPLPGNHHFQSNSQQPTSRLSGNLSESVTNIGDGSMSSSVNELLAQNIFSDSESILQFNRGMEEASKFLPTSNQLVVDVESYNFSKERKEETSMVAVKVEKDERENSSDWLRGRKNHEREEDLDLEEERSNKQSAVTVEESELSDMFDKVLLICTDSKGQPAMCPAEVPVVAVQTGESNSLQPNGKSNGGKSRGKKQGKKKMETVDLRTLLILCAQAVSTNDCRTANELLKQIRQHSSSTGDGSQRLAHFFANGLEARMAGSGMGILIQLLSMLPDGPPKLRITGIEYPQPGFRPAERIEETGRRLEKYCERFNVPFEFNGIASQNWETIRIEDLKIKTGEVLAVNCLFRFKNLLDETVEVDCPRNAVLGLIRKMKPDIFVNAIVNGAYNAPFFVTRFREALFHFSSLFDMFDTTISRENQERLTFEKEFYGREVINTIASEGLERVERPETYKQWQVRIMRAGFKQLPFDQDLMKKLGTKLKAWYHKDFDSSTSFLEFRIDYQILPGPDRQAWIKFEYVEDYLQRPLPYQHSVQISIQLRYLLDETVVPNSLRDAVLNLFKRINPNVFIHGIINGAYNAPFSMSRFREALFYFSAVFDMFEANAGRGETMLLEEDVYAGKIMNAIARKLKERKGLRGRRHSSSGKFRT</sequence>
<evidence type="ECO:0000256" key="1">
    <source>
        <dbReference type="ARBA" id="ARBA00023015"/>
    </source>
</evidence>
<dbReference type="PANTHER" id="PTHR31636">
    <property type="entry name" value="OSJNBA0084A10.13 PROTEIN-RELATED"/>
    <property type="match status" value="1"/>
</dbReference>
<keyword evidence="2" id="KW-0804">Transcription</keyword>
<evidence type="ECO:0000256" key="4">
    <source>
        <dbReference type="SAM" id="MobiDB-lite"/>
    </source>
</evidence>
<feature type="region of interest" description="Disordered" evidence="4">
    <location>
        <begin position="41"/>
        <end position="110"/>
    </location>
</feature>
<reference evidence="5" key="2">
    <citation type="submission" date="2023-02" db="EMBL/GenBank/DDBJ databases">
        <authorList>
            <person name="Swenson N.G."/>
            <person name="Wegrzyn J.L."/>
            <person name="Mcevoy S.L."/>
        </authorList>
    </citation>
    <scope>NUCLEOTIDE SEQUENCE</scope>
    <source>
        <strain evidence="5">91603</strain>
        <tissue evidence="5">Leaf</tissue>
    </source>
</reference>
<feature type="compositionally biased region" description="Low complexity" evidence="4">
    <location>
        <begin position="66"/>
        <end position="83"/>
    </location>
</feature>
<evidence type="ECO:0000313" key="6">
    <source>
        <dbReference type="Proteomes" id="UP001064489"/>
    </source>
</evidence>
<dbReference type="AlphaFoldDB" id="A0AAD5P2L7"/>
<keyword evidence="1" id="KW-0805">Transcription regulation</keyword>
<evidence type="ECO:0000256" key="3">
    <source>
        <dbReference type="PROSITE-ProRule" id="PRU01191"/>
    </source>
</evidence>
<evidence type="ECO:0000313" key="5">
    <source>
        <dbReference type="EMBL" id="KAI9196209.1"/>
    </source>
</evidence>
<reference evidence="5" key="1">
    <citation type="journal article" date="2022" name="Plant J.">
        <title>Strategies of tolerance reflected in two North American maple genomes.</title>
        <authorList>
            <person name="McEvoy S.L."/>
            <person name="Sezen U.U."/>
            <person name="Trouern-Trend A."/>
            <person name="McMahon S.M."/>
            <person name="Schaberg P.G."/>
            <person name="Yang J."/>
            <person name="Wegrzyn J.L."/>
            <person name="Swenson N.G."/>
        </authorList>
    </citation>
    <scope>NUCLEOTIDE SEQUENCE</scope>
    <source>
        <strain evidence="5">91603</strain>
    </source>
</reference>
<feature type="region of interest" description="Disordered" evidence="4">
    <location>
        <begin position="224"/>
        <end position="249"/>
    </location>
</feature>
<gene>
    <name evidence="5" type="ORF">LWI28_021946</name>
</gene>
<feature type="compositionally biased region" description="Polar residues" evidence="4">
    <location>
        <begin position="229"/>
        <end position="249"/>
    </location>
</feature>
<comment type="caution">
    <text evidence="5">The sequence shown here is derived from an EMBL/GenBank/DDBJ whole genome shotgun (WGS) entry which is preliminary data.</text>
</comment>
<feature type="compositionally biased region" description="Low complexity" evidence="4">
    <location>
        <begin position="92"/>
        <end position="103"/>
    </location>
</feature>
<dbReference type="InterPro" id="IPR005202">
    <property type="entry name" value="TF_GRAS"/>
</dbReference>
<organism evidence="5 6">
    <name type="scientific">Acer negundo</name>
    <name type="common">Box elder</name>
    <dbReference type="NCBI Taxonomy" id="4023"/>
    <lineage>
        <taxon>Eukaryota</taxon>
        <taxon>Viridiplantae</taxon>
        <taxon>Streptophyta</taxon>
        <taxon>Embryophyta</taxon>
        <taxon>Tracheophyta</taxon>
        <taxon>Spermatophyta</taxon>
        <taxon>Magnoliopsida</taxon>
        <taxon>eudicotyledons</taxon>
        <taxon>Gunneridae</taxon>
        <taxon>Pentapetalae</taxon>
        <taxon>rosids</taxon>
        <taxon>malvids</taxon>
        <taxon>Sapindales</taxon>
        <taxon>Sapindaceae</taxon>
        <taxon>Hippocastanoideae</taxon>
        <taxon>Acereae</taxon>
        <taxon>Acer</taxon>
    </lineage>
</organism>
<dbReference type="Pfam" id="PF03514">
    <property type="entry name" value="GRAS"/>
    <property type="match status" value="3"/>
</dbReference>